<keyword evidence="2" id="KW-0812">Transmembrane</keyword>
<dbReference type="RefSeq" id="WP_203378440.1">
    <property type="nucleotide sequence ID" value="NZ_JAENHP010000007.1"/>
</dbReference>
<dbReference type="SUPFAM" id="SSF82171">
    <property type="entry name" value="DPP6 N-terminal domain-like"/>
    <property type="match status" value="1"/>
</dbReference>
<organism evidence="3 4">
    <name type="scientific">Paractinoplanes ovalisporus</name>
    <dbReference type="NCBI Taxonomy" id="2810368"/>
    <lineage>
        <taxon>Bacteria</taxon>
        <taxon>Bacillati</taxon>
        <taxon>Actinomycetota</taxon>
        <taxon>Actinomycetes</taxon>
        <taxon>Micromonosporales</taxon>
        <taxon>Micromonosporaceae</taxon>
        <taxon>Paractinoplanes</taxon>
    </lineage>
</organism>
<name>A0ABS2AF18_9ACTN</name>
<accession>A0ABS2AF18</accession>
<keyword evidence="2" id="KW-1133">Transmembrane helix</keyword>
<gene>
    <name evidence="3" type="ORF">JIG36_23010</name>
</gene>
<keyword evidence="2" id="KW-0472">Membrane</keyword>
<evidence type="ECO:0000256" key="2">
    <source>
        <dbReference type="SAM" id="Phobius"/>
    </source>
</evidence>
<dbReference type="EMBL" id="JAENHP010000007">
    <property type="protein sequence ID" value="MBM2618435.1"/>
    <property type="molecule type" value="Genomic_DNA"/>
</dbReference>
<evidence type="ECO:0000313" key="4">
    <source>
        <dbReference type="Proteomes" id="UP000632138"/>
    </source>
</evidence>
<protein>
    <submittedName>
        <fullName evidence="3">Uncharacterized protein</fullName>
    </submittedName>
</protein>
<feature type="transmembrane region" description="Helical" evidence="2">
    <location>
        <begin position="44"/>
        <end position="64"/>
    </location>
</feature>
<comment type="caution">
    <text evidence="3">The sequence shown here is derived from an EMBL/GenBank/DDBJ whole genome shotgun (WGS) entry which is preliminary data.</text>
</comment>
<keyword evidence="4" id="KW-1185">Reference proteome</keyword>
<evidence type="ECO:0000313" key="3">
    <source>
        <dbReference type="EMBL" id="MBM2618435.1"/>
    </source>
</evidence>
<dbReference type="Proteomes" id="UP000632138">
    <property type="component" value="Unassembled WGS sequence"/>
</dbReference>
<feature type="region of interest" description="Disordered" evidence="1">
    <location>
        <begin position="141"/>
        <end position="162"/>
    </location>
</feature>
<sequence>MSMDQIPRDIDVAVRAAGASSRPYGGELPDVYRRARLRRTRRRAAAAFTTIAVAAGLVGGGLVVRRHTEVVPPVEPAVTNWATQRLLLSGAAGQYATAAHPDPVELRGGLATGELTPDGALTTHRVIGGGEDDRVIGLPDGRLLSLGPRDKEPDPDRASGMTSMLTIVSPSGDIVQRDVDRAEPLELLGADATFAYLWRPTGMFAHDLSTGLERLVISALMMDLPDADPAGALDASDVTGDRLVVAERARACEPMVYDIASPQGIRSLPLSSLGCRSVIGLRLSPSTGRLAVTYQDQKGLVRVAVFNTEDGRTLADRAVTSAGNEPGSSAGDKPGRATVNMAWTDERNLLVVSVPSGPGVHVLRPFTVAT</sequence>
<feature type="compositionally biased region" description="Basic and acidic residues" evidence="1">
    <location>
        <begin position="148"/>
        <end position="157"/>
    </location>
</feature>
<proteinExistence type="predicted"/>
<reference evidence="3 4" key="1">
    <citation type="submission" date="2021-01" db="EMBL/GenBank/DDBJ databases">
        <title>Actinoplanes sp. nov. LDG1-06 isolated from lichen.</title>
        <authorList>
            <person name="Saeng-In P."/>
            <person name="Phongsopitanun W."/>
            <person name="Kanchanasin P."/>
            <person name="Yuki M."/>
            <person name="Kudo T."/>
            <person name="Ohkuma M."/>
            <person name="Tanasupawat S."/>
        </authorList>
    </citation>
    <scope>NUCLEOTIDE SEQUENCE [LARGE SCALE GENOMIC DNA]</scope>
    <source>
        <strain evidence="3 4">LDG1-06</strain>
    </source>
</reference>
<evidence type="ECO:0000256" key="1">
    <source>
        <dbReference type="SAM" id="MobiDB-lite"/>
    </source>
</evidence>